<evidence type="ECO:0000256" key="3">
    <source>
        <dbReference type="PROSITE-ProRule" id="PRU10141"/>
    </source>
</evidence>
<dbReference type="GO" id="GO:0004674">
    <property type="term" value="F:protein serine/threonine kinase activity"/>
    <property type="evidence" value="ECO:0007669"/>
    <property type="project" value="TreeGrafter"/>
</dbReference>
<dbReference type="SUPFAM" id="SSF56112">
    <property type="entry name" value="Protein kinase-like (PK-like)"/>
    <property type="match status" value="1"/>
</dbReference>
<sequence length="625" mass="69475">MDLAARAPPARPRLSFESSAVSQETICPTATPPISIPVPIENSTITESDETTSTAIDRYMRNRETSISFDDEIKLDSGLRQSIQEPLQKTPSREDRRGRPFLIPTESKANRAHSESERSHYDQITGRHLPKYSTSPPREHPRIGEARFPLLQRTVDEMARESTTDLGQSPNIPPPEEVVTPRYDDDYALSPTIASPSEGQAFSYDESRPFRRTASQRWRDGEFSASPQDFFSRAGSLRKSMHDIASRASRQNTSGSTRSPRSAASSYLRAFSVSSGTNGDGLDSISASVDGEGQTIGDDYVLGKRIGFGGFSTIKEVTQLQDGKHRKLAVKIVRRRLEGKSEVENEQAQAEFEHEVELWRFLNHPNILPLEAVYKLDEATFCFIPLNGGGTLFDLVRSNRKGVPLEIAKSYSYQLAMGLRYLHLDARVVHRDIKLENVLIEPSQDGQPGLLRICDFGMAEWISSDNSSGPPSPSVHDSDRPPQKHIGPADTSTSAFTGGSLEYAAPEILRIAECLDSCEPAERAIVSPAVDIWAYGVCVYSMVVGSRPFNDAFQPRVTMKILAGEWDRQKLADKGGDDVLELVSNCLAMEDSSRWDISRVLDSRWLEDLAVKEESPQPNTTVWRL</sequence>
<evidence type="ECO:0000313" key="7">
    <source>
        <dbReference type="Proteomes" id="UP000027920"/>
    </source>
</evidence>
<protein>
    <submittedName>
        <fullName evidence="6">CAMK protein kinase</fullName>
    </submittedName>
</protein>
<dbReference type="OrthoDB" id="4062651at2759"/>
<organism evidence="6 7">
    <name type="scientific">Exophiala aquamarina CBS 119918</name>
    <dbReference type="NCBI Taxonomy" id="1182545"/>
    <lineage>
        <taxon>Eukaryota</taxon>
        <taxon>Fungi</taxon>
        <taxon>Dikarya</taxon>
        <taxon>Ascomycota</taxon>
        <taxon>Pezizomycotina</taxon>
        <taxon>Eurotiomycetes</taxon>
        <taxon>Chaetothyriomycetidae</taxon>
        <taxon>Chaetothyriales</taxon>
        <taxon>Herpotrichiellaceae</taxon>
        <taxon>Exophiala</taxon>
    </lineage>
</organism>
<comment type="caution">
    <text evidence="6">The sequence shown here is derived from an EMBL/GenBank/DDBJ whole genome shotgun (WGS) entry which is preliminary data.</text>
</comment>
<dbReference type="InterPro" id="IPR008271">
    <property type="entry name" value="Ser/Thr_kinase_AS"/>
</dbReference>
<dbReference type="PANTHER" id="PTHR44167">
    <property type="entry name" value="OVARIAN-SPECIFIC SERINE/THREONINE-PROTEIN KINASE LOK-RELATED"/>
    <property type="match status" value="1"/>
</dbReference>
<feature type="compositionally biased region" description="Polar residues" evidence="4">
    <location>
        <begin position="248"/>
        <end position="262"/>
    </location>
</feature>
<keyword evidence="7" id="KW-1185">Reference proteome</keyword>
<dbReference type="GO" id="GO:0005524">
    <property type="term" value="F:ATP binding"/>
    <property type="evidence" value="ECO:0007669"/>
    <property type="project" value="UniProtKB-UniRule"/>
</dbReference>
<reference evidence="6 7" key="1">
    <citation type="submission" date="2013-03" db="EMBL/GenBank/DDBJ databases">
        <title>The Genome Sequence of Exophiala aquamarina CBS 119918.</title>
        <authorList>
            <consortium name="The Broad Institute Genomics Platform"/>
            <person name="Cuomo C."/>
            <person name="de Hoog S."/>
            <person name="Gorbushina A."/>
            <person name="Walker B."/>
            <person name="Young S.K."/>
            <person name="Zeng Q."/>
            <person name="Gargeya S."/>
            <person name="Fitzgerald M."/>
            <person name="Haas B."/>
            <person name="Abouelleil A."/>
            <person name="Allen A.W."/>
            <person name="Alvarado L."/>
            <person name="Arachchi H.M."/>
            <person name="Berlin A.M."/>
            <person name="Chapman S.B."/>
            <person name="Gainer-Dewar J."/>
            <person name="Goldberg J."/>
            <person name="Griggs A."/>
            <person name="Gujja S."/>
            <person name="Hansen M."/>
            <person name="Howarth C."/>
            <person name="Imamovic A."/>
            <person name="Ireland A."/>
            <person name="Larimer J."/>
            <person name="McCowan C."/>
            <person name="Murphy C."/>
            <person name="Pearson M."/>
            <person name="Poon T.W."/>
            <person name="Priest M."/>
            <person name="Roberts A."/>
            <person name="Saif S."/>
            <person name="Shea T."/>
            <person name="Sisk P."/>
            <person name="Sykes S."/>
            <person name="Wortman J."/>
            <person name="Nusbaum C."/>
            <person name="Birren B."/>
        </authorList>
    </citation>
    <scope>NUCLEOTIDE SEQUENCE [LARGE SCALE GENOMIC DNA]</scope>
    <source>
        <strain evidence="6 7">CBS 119918</strain>
    </source>
</reference>
<evidence type="ECO:0000256" key="2">
    <source>
        <dbReference type="ARBA" id="ARBA00022840"/>
    </source>
</evidence>
<dbReference type="GO" id="GO:0044773">
    <property type="term" value="P:mitotic DNA damage checkpoint signaling"/>
    <property type="evidence" value="ECO:0007669"/>
    <property type="project" value="TreeGrafter"/>
</dbReference>
<name>A0A072NYW1_9EURO</name>
<dbReference type="CDD" id="cd00180">
    <property type="entry name" value="PKc"/>
    <property type="match status" value="1"/>
</dbReference>
<dbReference type="HOGENOM" id="CLU_015975_0_0_1"/>
<feature type="domain" description="Protein kinase" evidence="5">
    <location>
        <begin position="300"/>
        <end position="606"/>
    </location>
</feature>
<evidence type="ECO:0000259" key="5">
    <source>
        <dbReference type="PROSITE" id="PS50011"/>
    </source>
</evidence>
<feature type="compositionally biased region" description="Basic and acidic residues" evidence="4">
    <location>
        <begin position="108"/>
        <end position="121"/>
    </location>
</feature>
<dbReference type="RefSeq" id="XP_013255659.1">
    <property type="nucleotide sequence ID" value="XM_013400205.1"/>
</dbReference>
<dbReference type="GeneID" id="25285878"/>
<dbReference type="InterPro" id="IPR011009">
    <property type="entry name" value="Kinase-like_dom_sf"/>
</dbReference>
<dbReference type="InterPro" id="IPR017441">
    <property type="entry name" value="Protein_kinase_ATP_BS"/>
</dbReference>
<dbReference type="InterPro" id="IPR000719">
    <property type="entry name" value="Prot_kinase_dom"/>
</dbReference>
<dbReference type="SMART" id="SM00220">
    <property type="entry name" value="S_TKc"/>
    <property type="match status" value="1"/>
</dbReference>
<dbReference type="Gene3D" id="1.10.510.10">
    <property type="entry name" value="Transferase(Phosphotransferase) domain 1"/>
    <property type="match status" value="1"/>
</dbReference>
<gene>
    <name evidence="6" type="ORF">A1O9_10977</name>
</gene>
<feature type="compositionally biased region" description="Polar residues" evidence="4">
    <location>
        <begin position="79"/>
        <end position="90"/>
    </location>
</feature>
<dbReference type="Pfam" id="PF00069">
    <property type="entry name" value="Pkinase"/>
    <property type="match status" value="1"/>
</dbReference>
<dbReference type="PROSITE" id="PS00108">
    <property type="entry name" value="PROTEIN_KINASE_ST"/>
    <property type="match status" value="1"/>
</dbReference>
<dbReference type="AlphaFoldDB" id="A0A072NYW1"/>
<feature type="binding site" evidence="3">
    <location>
        <position position="331"/>
    </location>
    <ligand>
        <name>ATP</name>
        <dbReference type="ChEBI" id="CHEBI:30616"/>
    </ligand>
</feature>
<accession>A0A072NYW1</accession>
<dbReference type="STRING" id="1182545.A0A072NYW1"/>
<evidence type="ECO:0000313" key="6">
    <source>
        <dbReference type="EMBL" id="KEF53069.1"/>
    </source>
</evidence>
<feature type="region of interest" description="Disordered" evidence="4">
    <location>
        <begin position="77"/>
        <end position="142"/>
    </location>
</feature>
<feature type="region of interest" description="Disordered" evidence="4">
    <location>
        <begin position="243"/>
        <end position="262"/>
    </location>
</feature>
<keyword evidence="6" id="KW-0418">Kinase</keyword>
<dbReference type="PROSITE" id="PS00107">
    <property type="entry name" value="PROTEIN_KINASE_ATP"/>
    <property type="match status" value="1"/>
</dbReference>
<dbReference type="Gene3D" id="3.30.200.20">
    <property type="entry name" value="Phosphorylase Kinase, domain 1"/>
    <property type="match status" value="1"/>
</dbReference>
<feature type="region of interest" description="Disordered" evidence="4">
    <location>
        <begin position="464"/>
        <end position="495"/>
    </location>
</feature>
<evidence type="ECO:0000256" key="1">
    <source>
        <dbReference type="ARBA" id="ARBA00022741"/>
    </source>
</evidence>
<proteinExistence type="predicted"/>
<dbReference type="PROSITE" id="PS50011">
    <property type="entry name" value="PROTEIN_KINASE_DOM"/>
    <property type="match status" value="1"/>
</dbReference>
<evidence type="ECO:0000256" key="4">
    <source>
        <dbReference type="SAM" id="MobiDB-lite"/>
    </source>
</evidence>
<dbReference type="GO" id="GO:0005634">
    <property type="term" value="C:nucleus"/>
    <property type="evidence" value="ECO:0007669"/>
    <property type="project" value="TreeGrafter"/>
</dbReference>
<dbReference type="PANTHER" id="PTHR44167:SF24">
    <property type="entry name" value="SERINE_THREONINE-PROTEIN KINASE CHK2"/>
    <property type="match status" value="1"/>
</dbReference>
<dbReference type="VEuPathDB" id="FungiDB:A1O9_10977"/>
<keyword evidence="6" id="KW-0808">Transferase</keyword>
<keyword evidence="2 3" id="KW-0067">ATP-binding</keyword>
<dbReference type="Proteomes" id="UP000027920">
    <property type="component" value="Unassembled WGS sequence"/>
</dbReference>
<dbReference type="EMBL" id="AMGV01000015">
    <property type="protein sequence ID" value="KEF53069.1"/>
    <property type="molecule type" value="Genomic_DNA"/>
</dbReference>
<keyword evidence="1 3" id="KW-0547">Nucleotide-binding</keyword>